<name>A0A840P2K8_9ACTN</name>
<keyword evidence="4" id="KW-1185">Reference proteome</keyword>
<organism evidence="3 4">
    <name type="scientific">Thermocatellispora tengchongensis</name>
    <dbReference type="NCBI Taxonomy" id="1073253"/>
    <lineage>
        <taxon>Bacteria</taxon>
        <taxon>Bacillati</taxon>
        <taxon>Actinomycetota</taxon>
        <taxon>Actinomycetes</taxon>
        <taxon>Streptosporangiales</taxon>
        <taxon>Streptosporangiaceae</taxon>
        <taxon>Thermocatellispora</taxon>
    </lineage>
</organism>
<evidence type="ECO:0000313" key="3">
    <source>
        <dbReference type="EMBL" id="MBB5133918.1"/>
    </source>
</evidence>
<feature type="signal peptide" evidence="2">
    <location>
        <begin position="1"/>
        <end position="24"/>
    </location>
</feature>
<gene>
    <name evidence="3" type="ORF">HNP84_003644</name>
</gene>
<dbReference type="Proteomes" id="UP000578449">
    <property type="component" value="Unassembled WGS sequence"/>
</dbReference>
<proteinExistence type="predicted"/>
<dbReference type="RefSeq" id="WP_185050859.1">
    <property type="nucleotide sequence ID" value="NZ_BAABIX010000039.1"/>
</dbReference>
<dbReference type="EMBL" id="JACHGN010000007">
    <property type="protein sequence ID" value="MBB5133918.1"/>
    <property type="molecule type" value="Genomic_DNA"/>
</dbReference>
<comment type="caution">
    <text evidence="3">The sequence shown here is derived from an EMBL/GenBank/DDBJ whole genome shotgun (WGS) entry which is preliminary data.</text>
</comment>
<protein>
    <recommendedName>
        <fullName evidence="5">Serine/threonine protein kinase</fullName>
    </recommendedName>
</protein>
<dbReference type="AlphaFoldDB" id="A0A840P2K8"/>
<evidence type="ECO:0000256" key="1">
    <source>
        <dbReference type="SAM" id="MobiDB-lite"/>
    </source>
</evidence>
<evidence type="ECO:0008006" key="5">
    <source>
        <dbReference type="Google" id="ProtNLM"/>
    </source>
</evidence>
<feature type="compositionally biased region" description="Low complexity" evidence="1">
    <location>
        <begin position="47"/>
        <end position="69"/>
    </location>
</feature>
<feature type="region of interest" description="Disordered" evidence="1">
    <location>
        <begin position="33"/>
        <end position="69"/>
    </location>
</feature>
<evidence type="ECO:0000256" key="2">
    <source>
        <dbReference type="SAM" id="SignalP"/>
    </source>
</evidence>
<keyword evidence="2" id="KW-0732">Signal</keyword>
<reference evidence="3 4" key="1">
    <citation type="submission" date="2020-08" db="EMBL/GenBank/DDBJ databases">
        <title>Genomic Encyclopedia of Type Strains, Phase IV (KMG-IV): sequencing the most valuable type-strain genomes for metagenomic binning, comparative biology and taxonomic classification.</title>
        <authorList>
            <person name="Goeker M."/>
        </authorList>
    </citation>
    <scope>NUCLEOTIDE SEQUENCE [LARGE SCALE GENOMIC DNA]</scope>
    <source>
        <strain evidence="3 4">DSM 45615</strain>
    </source>
</reference>
<sequence>MARLGPVVTLAAGGIIAVSLGVMSATGATPAADTTAAEVAAPREAEATTQATPEPEPAETADPTPARADYAGRVKGNGALMAVSIRKGKAIGYFCDGKIEAWFAGTAKNGKVALKGFGDATATARLGGGKASGDVELHGKKWSFVAPAVKKPSGLYRASAIVRGARIKAGWIVLDNGYQVGYAAADDRQIPTPTLRPGTDPTIDGTRVDAKDVDEFIEELS</sequence>
<evidence type="ECO:0000313" key="4">
    <source>
        <dbReference type="Proteomes" id="UP000578449"/>
    </source>
</evidence>
<feature type="chain" id="PRO_5039413315" description="Serine/threonine protein kinase" evidence="2">
    <location>
        <begin position="25"/>
        <end position="221"/>
    </location>
</feature>
<accession>A0A840P2K8</accession>